<evidence type="ECO:0000313" key="4">
    <source>
        <dbReference type="Proteomes" id="UP000694906"/>
    </source>
</evidence>
<keyword evidence="1" id="KW-0677">Repeat</keyword>
<dbReference type="PROSITE" id="PS50853">
    <property type="entry name" value="FN3"/>
    <property type="match status" value="1"/>
</dbReference>
<feature type="domain" description="Fibronectin type-III" evidence="3">
    <location>
        <begin position="19"/>
        <end position="109"/>
    </location>
</feature>
<proteinExistence type="predicted"/>
<dbReference type="FunFam" id="2.60.40.10:FF:000546">
    <property type="entry name" value="Collagen alpha-1(XIV) chain isoform X2"/>
    <property type="match status" value="1"/>
</dbReference>
<dbReference type="CDD" id="cd00063">
    <property type="entry name" value="FN3"/>
    <property type="match status" value="1"/>
</dbReference>
<accession>A0AAX6QKA0</accession>
<dbReference type="PANTHER" id="PTHR46708">
    <property type="entry name" value="TENASCIN"/>
    <property type="match status" value="1"/>
</dbReference>
<dbReference type="KEGG" id="hgl:101704387"/>
<dbReference type="PANTHER" id="PTHR46708:SF2">
    <property type="entry name" value="FIBRONECTIN TYPE-III DOMAIN-CONTAINING PROTEIN"/>
    <property type="match status" value="1"/>
</dbReference>
<feature type="region of interest" description="Disordered" evidence="2">
    <location>
        <begin position="107"/>
        <end position="127"/>
    </location>
</feature>
<dbReference type="SUPFAM" id="SSF49265">
    <property type="entry name" value="Fibronectin type III"/>
    <property type="match status" value="1"/>
</dbReference>
<dbReference type="InterPro" id="IPR050991">
    <property type="entry name" value="ECM_Regulatory_Proteins"/>
</dbReference>
<gene>
    <name evidence="5" type="primary">LOC101704387</name>
</gene>
<protein>
    <submittedName>
        <fullName evidence="5">Collagen alpha-1(XIV) chain-like</fullName>
    </submittedName>
</protein>
<dbReference type="AlphaFoldDB" id="A0AAX6QKA0"/>
<evidence type="ECO:0000256" key="1">
    <source>
        <dbReference type="ARBA" id="ARBA00022737"/>
    </source>
</evidence>
<evidence type="ECO:0000313" key="5">
    <source>
        <dbReference type="RefSeq" id="XP_004875585.2"/>
    </source>
</evidence>
<sequence length="157" mass="17467">NAADYAHLECFSISFPVSAPTRLRYNVLSEDSVQISWKAPRGKFGGYKLLVTPASGGKTNQLNLQNTATKAIIQGLMPEQNYTVQIIAYHKDKESKPVQGQFRIKDLEKKKDPTKPRGKAVDKANGTSQALPEGQMVLMSSFWECLLWAVGPVRRVM</sequence>
<dbReference type="InterPro" id="IPR036116">
    <property type="entry name" value="FN3_sf"/>
</dbReference>
<dbReference type="SMART" id="SM00060">
    <property type="entry name" value="FN3"/>
    <property type="match status" value="1"/>
</dbReference>
<name>A0AAX6QKA0_HETGA</name>
<dbReference type="GeneID" id="101704387"/>
<dbReference type="Gene3D" id="2.60.40.10">
    <property type="entry name" value="Immunoglobulins"/>
    <property type="match status" value="1"/>
</dbReference>
<organism evidence="4 5">
    <name type="scientific">Heterocephalus glaber</name>
    <name type="common">Naked mole rat</name>
    <dbReference type="NCBI Taxonomy" id="10181"/>
    <lineage>
        <taxon>Eukaryota</taxon>
        <taxon>Metazoa</taxon>
        <taxon>Chordata</taxon>
        <taxon>Craniata</taxon>
        <taxon>Vertebrata</taxon>
        <taxon>Euteleostomi</taxon>
        <taxon>Mammalia</taxon>
        <taxon>Eutheria</taxon>
        <taxon>Euarchontoglires</taxon>
        <taxon>Glires</taxon>
        <taxon>Rodentia</taxon>
        <taxon>Hystricomorpha</taxon>
        <taxon>Bathyergidae</taxon>
        <taxon>Heterocephalus</taxon>
    </lineage>
</organism>
<dbReference type="Proteomes" id="UP000694906">
    <property type="component" value="Unplaced"/>
</dbReference>
<dbReference type="InterPro" id="IPR003961">
    <property type="entry name" value="FN3_dom"/>
</dbReference>
<keyword evidence="4" id="KW-1185">Reference proteome</keyword>
<feature type="compositionally biased region" description="Basic and acidic residues" evidence="2">
    <location>
        <begin position="107"/>
        <end position="122"/>
    </location>
</feature>
<dbReference type="Pfam" id="PF00041">
    <property type="entry name" value="fn3"/>
    <property type="match status" value="1"/>
</dbReference>
<feature type="non-terminal residue" evidence="5">
    <location>
        <position position="1"/>
    </location>
</feature>
<dbReference type="RefSeq" id="XP_004875585.2">
    <property type="nucleotide sequence ID" value="XM_004875528.2"/>
</dbReference>
<evidence type="ECO:0000259" key="3">
    <source>
        <dbReference type="PROSITE" id="PS50853"/>
    </source>
</evidence>
<dbReference type="InterPro" id="IPR013783">
    <property type="entry name" value="Ig-like_fold"/>
</dbReference>
<evidence type="ECO:0000256" key="2">
    <source>
        <dbReference type="SAM" id="MobiDB-lite"/>
    </source>
</evidence>
<reference evidence="5" key="1">
    <citation type="submission" date="2025-08" db="UniProtKB">
        <authorList>
            <consortium name="RefSeq"/>
        </authorList>
    </citation>
    <scope>IDENTIFICATION</scope>
</reference>